<proteinExistence type="predicted"/>
<name>V3ZNE2_LOTGI</name>
<dbReference type="OMA" id="IVSGARC"/>
<dbReference type="HOGENOM" id="CLU_1940496_0_0_1"/>
<dbReference type="RefSeq" id="XP_009065108.1">
    <property type="nucleotide sequence ID" value="XM_009066860.1"/>
</dbReference>
<sequence>MNTLSIFVVFLLSCCVDLVYSAAGCVSCPKGSNPIDCVDKYEPPFILNENVCQSIRNQRGEVSRLCKKYGGNYLVKCELEDYSERACVSTCLQTSPRKGVVDSRNNGQTLQSPAMTLFALTTLCFFFLKF</sequence>
<feature type="signal peptide" evidence="1">
    <location>
        <begin position="1"/>
        <end position="21"/>
    </location>
</feature>
<dbReference type="GeneID" id="20248036"/>
<accession>V3ZNE2</accession>
<dbReference type="EMBL" id="KB203566">
    <property type="protein sequence ID" value="ESO83980.1"/>
    <property type="molecule type" value="Genomic_DNA"/>
</dbReference>
<dbReference type="KEGG" id="lgi:LOTGIDRAFT_229538"/>
<dbReference type="Proteomes" id="UP000030746">
    <property type="component" value="Unassembled WGS sequence"/>
</dbReference>
<organism evidence="2 3">
    <name type="scientific">Lottia gigantea</name>
    <name type="common">Giant owl limpet</name>
    <dbReference type="NCBI Taxonomy" id="225164"/>
    <lineage>
        <taxon>Eukaryota</taxon>
        <taxon>Metazoa</taxon>
        <taxon>Spiralia</taxon>
        <taxon>Lophotrochozoa</taxon>
        <taxon>Mollusca</taxon>
        <taxon>Gastropoda</taxon>
        <taxon>Patellogastropoda</taxon>
        <taxon>Lottioidea</taxon>
        <taxon>Lottiidae</taxon>
        <taxon>Lottia</taxon>
    </lineage>
</organism>
<dbReference type="AlphaFoldDB" id="V3ZNE2"/>
<protein>
    <submittedName>
        <fullName evidence="2">Uncharacterized protein</fullName>
    </submittedName>
</protein>
<gene>
    <name evidence="2" type="ORF">LOTGIDRAFT_229538</name>
</gene>
<evidence type="ECO:0000256" key="1">
    <source>
        <dbReference type="SAM" id="SignalP"/>
    </source>
</evidence>
<reference evidence="2 3" key="1">
    <citation type="journal article" date="2013" name="Nature">
        <title>Insights into bilaterian evolution from three spiralian genomes.</title>
        <authorList>
            <person name="Simakov O."/>
            <person name="Marletaz F."/>
            <person name="Cho S.J."/>
            <person name="Edsinger-Gonzales E."/>
            <person name="Havlak P."/>
            <person name="Hellsten U."/>
            <person name="Kuo D.H."/>
            <person name="Larsson T."/>
            <person name="Lv J."/>
            <person name="Arendt D."/>
            <person name="Savage R."/>
            <person name="Osoegawa K."/>
            <person name="de Jong P."/>
            <person name="Grimwood J."/>
            <person name="Chapman J.A."/>
            <person name="Shapiro H."/>
            <person name="Aerts A."/>
            <person name="Otillar R.P."/>
            <person name="Terry A.Y."/>
            <person name="Boore J.L."/>
            <person name="Grigoriev I.V."/>
            <person name="Lindberg D.R."/>
            <person name="Seaver E.C."/>
            <person name="Weisblat D.A."/>
            <person name="Putnam N.H."/>
            <person name="Rokhsar D.S."/>
        </authorList>
    </citation>
    <scope>NUCLEOTIDE SEQUENCE [LARGE SCALE GENOMIC DNA]</scope>
</reference>
<feature type="chain" id="PRO_5004715342" evidence="1">
    <location>
        <begin position="22"/>
        <end position="130"/>
    </location>
</feature>
<keyword evidence="1" id="KW-0732">Signal</keyword>
<dbReference type="CTD" id="20248036"/>
<evidence type="ECO:0000313" key="3">
    <source>
        <dbReference type="Proteomes" id="UP000030746"/>
    </source>
</evidence>
<keyword evidence="3" id="KW-1185">Reference proteome</keyword>
<evidence type="ECO:0000313" key="2">
    <source>
        <dbReference type="EMBL" id="ESO83980.1"/>
    </source>
</evidence>